<feature type="transmembrane region" description="Helical" evidence="1">
    <location>
        <begin position="172"/>
        <end position="194"/>
    </location>
</feature>
<reference evidence="2 3" key="1">
    <citation type="submission" date="2024-07" db="EMBL/GenBank/DDBJ databases">
        <title>Section-level genome sequencing and comparative genomics of Aspergillus sections Usti and Cavernicolus.</title>
        <authorList>
            <consortium name="Lawrence Berkeley National Laboratory"/>
            <person name="Nybo J.L."/>
            <person name="Vesth T.C."/>
            <person name="Theobald S."/>
            <person name="Frisvad J.C."/>
            <person name="Larsen T.O."/>
            <person name="Kjaerboelling I."/>
            <person name="Rothschild-Mancinelli K."/>
            <person name="Lyhne E.K."/>
            <person name="Kogle M.E."/>
            <person name="Barry K."/>
            <person name="Clum A."/>
            <person name="Na H."/>
            <person name="Ledsgaard L."/>
            <person name="Lin J."/>
            <person name="Lipzen A."/>
            <person name="Kuo A."/>
            <person name="Riley R."/>
            <person name="Mondo S."/>
            <person name="LaButti K."/>
            <person name="Haridas S."/>
            <person name="Pangalinan J."/>
            <person name="Salamov A.A."/>
            <person name="Simmons B.A."/>
            <person name="Magnuson J.K."/>
            <person name="Chen J."/>
            <person name="Drula E."/>
            <person name="Henrissat B."/>
            <person name="Wiebenga A."/>
            <person name="Lubbers R.J."/>
            <person name="Gomes A.C."/>
            <person name="Makela M.R."/>
            <person name="Stajich J."/>
            <person name="Grigoriev I.V."/>
            <person name="Mortensen U.H."/>
            <person name="De vries R.P."/>
            <person name="Baker S.E."/>
            <person name="Andersen M.R."/>
        </authorList>
    </citation>
    <scope>NUCLEOTIDE SEQUENCE [LARGE SCALE GENOMIC DNA]</scope>
    <source>
        <strain evidence="2 3">CBS 600.67</strain>
    </source>
</reference>
<dbReference type="Proteomes" id="UP001610335">
    <property type="component" value="Unassembled WGS sequence"/>
</dbReference>
<evidence type="ECO:0000256" key="1">
    <source>
        <dbReference type="SAM" id="Phobius"/>
    </source>
</evidence>
<protein>
    <submittedName>
        <fullName evidence="2">Uncharacterized protein</fullName>
    </submittedName>
</protein>
<keyword evidence="1" id="KW-1133">Transmembrane helix</keyword>
<name>A0ABR4HTC3_9EURO</name>
<evidence type="ECO:0000313" key="3">
    <source>
        <dbReference type="Proteomes" id="UP001610335"/>
    </source>
</evidence>
<keyword evidence="1" id="KW-0472">Membrane</keyword>
<accession>A0ABR4HTC3</accession>
<feature type="transmembrane region" description="Helical" evidence="1">
    <location>
        <begin position="53"/>
        <end position="74"/>
    </location>
</feature>
<feature type="transmembrane region" description="Helical" evidence="1">
    <location>
        <begin position="509"/>
        <end position="535"/>
    </location>
</feature>
<evidence type="ECO:0000313" key="2">
    <source>
        <dbReference type="EMBL" id="KAL2818750.1"/>
    </source>
</evidence>
<keyword evidence="1" id="KW-0812">Transmembrane</keyword>
<comment type="caution">
    <text evidence="2">The sequence shown here is derived from an EMBL/GenBank/DDBJ whole genome shotgun (WGS) entry which is preliminary data.</text>
</comment>
<sequence>MQPRGANIPGLGRMCWEYVPLTTFNQTTATDHDEPQNEWPRPAQTKRNIWERISTITILIICLDFVLLIIPCVLPGTMWRELIIAISGEEPNMLWIQIVHANWTSSLVTVCTAVIRTLMALQASLFTAMVGGIVLEKISTSLSHAPFYSIIRAVSVSLSSLLFTASIQPRSLLALLVSLLLIAEVLLTVVSQFLSTILISDFRNSAFTDTNNSTNVAFMGGWKMPPASNWMFGELSDPFLEGSYFHDTGHTYRALLSYEDESQRIFLRRFYGPAPVIDHRVVCVSPSVTDITLNATAEWMVQMEDPLVNPTFNDSIPVSLSQFYRNPKAAAIFMVLETIEPSAIYSPTQPLETNVTVVRRDSPWAIVNNGRDTEGLQPKLSWVRDTLRYNTGSSQRQLAASMSPESLRNRGLLELQPKSQWRDFDKWSKHWCGLFLSESSFLMRMKDADRTHVDLFYTILRSTKSPALALQALLTRGTRMLFYHNLIQFNNTQLVLTKFSSITSLPARWTGFIAGMSIIASHFIVLAAIIPLFIYTKSSLIGNYWHAVSQVVSEDTLPALDQEYATKDEEVKRWGKGQIPRLAHQSLIRLRPNGWIALGIEEKAG</sequence>
<dbReference type="EMBL" id="JBFXLS010000082">
    <property type="protein sequence ID" value="KAL2818750.1"/>
    <property type="molecule type" value="Genomic_DNA"/>
</dbReference>
<organism evidence="2 3">
    <name type="scientific">Aspergillus cavernicola</name>
    <dbReference type="NCBI Taxonomy" id="176166"/>
    <lineage>
        <taxon>Eukaryota</taxon>
        <taxon>Fungi</taxon>
        <taxon>Dikarya</taxon>
        <taxon>Ascomycota</taxon>
        <taxon>Pezizomycotina</taxon>
        <taxon>Eurotiomycetes</taxon>
        <taxon>Eurotiomycetidae</taxon>
        <taxon>Eurotiales</taxon>
        <taxon>Aspergillaceae</taxon>
        <taxon>Aspergillus</taxon>
        <taxon>Aspergillus subgen. Nidulantes</taxon>
    </lineage>
</organism>
<keyword evidence="3" id="KW-1185">Reference proteome</keyword>
<feature type="transmembrane region" description="Helical" evidence="1">
    <location>
        <begin position="94"/>
        <end position="111"/>
    </location>
</feature>
<gene>
    <name evidence="2" type="ORF">BDW59DRAFT_181876</name>
</gene>
<proteinExistence type="predicted"/>